<dbReference type="Pfam" id="PF02790">
    <property type="entry name" value="COX2_TM"/>
    <property type="match status" value="1"/>
</dbReference>
<feature type="signal peptide" evidence="18">
    <location>
        <begin position="1"/>
        <end position="21"/>
    </location>
</feature>
<protein>
    <recommendedName>
        <fullName evidence="16">Cytochrome c oxidase subunit 2</fullName>
        <ecNumber evidence="16">7.1.1.9</ecNumber>
    </recommendedName>
</protein>
<dbReference type="PRINTS" id="PR01166">
    <property type="entry name" value="CYCOXIDASEII"/>
</dbReference>
<dbReference type="SUPFAM" id="SSF49503">
    <property type="entry name" value="Cupredoxins"/>
    <property type="match status" value="1"/>
</dbReference>
<dbReference type="Pfam" id="PF00116">
    <property type="entry name" value="COX2"/>
    <property type="match status" value="1"/>
</dbReference>
<dbReference type="GO" id="GO:0042773">
    <property type="term" value="P:ATP synthesis coupled electron transport"/>
    <property type="evidence" value="ECO:0007669"/>
    <property type="project" value="TreeGrafter"/>
</dbReference>
<dbReference type="PROSITE" id="PS50857">
    <property type="entry name" value="COX2_CUA"/>
    <property type="match status" value="1"/>
</dbReference>
<comment type="catalytic activity">
    <reaction evidence="14 16">
        <text>4 Fe(II)-[cytochrome c] + O2 + 8 H(+)(in) = 4 Fe(III)-[cytochrome c] + 2 H2O + 4 H(+)(out)</text>
        <dbReference type="Rhea" id="RHEA:11436"/>
        <dbReference type="Rhea" id="RHEA-COMP:10350"/>
        <dbReference type="Rhea" id="RHEA-COMP:14399"/>
        <dbReference type="ChEBI" id="CHEBI:15377"/>
        <dbReference type="ChEBI" id="CHEBI:15378"/>
        <dbReference type="ChEBI" id="CHEBI:15379"/>
        <dbReference type="ChEBI" id="CHEBI:29033"/>
        <dbReference type="ChEBI" id="CHEBI:29034"/>
        <dbReference type="EC" id="7.1.1.9"/>
    </reaction>
</comment>
<evidence type="ECO:0000256" key="6">
    <source>
        <dbReference type="ARBA" id="ARBA00022692"/>
    </source>
</evidence>
<dbReference type="GO" id="GO:0004129">
    <property type="term" value="F:cytochrome-c oxidase activity"/>
    <property type="evidence" value="ECO:0007669"/>
    <property type="project" value="UniProtKB-EC"/>
</dbReference>
<evidence type="ECO:0000256" key="1">
    <source>
        <dbReference type="ARBA" id="ARBA00001971"/>
    </source>
</evidence>
<keyword evidence="9 15" id="KW-0249">Electron transport</keyword>
<evidence type="ECO:0000256" key="15">
    <source>
        <dbReference type="RuleBase" id="RU000456"/>
    </source>
</evidence>
<evidence type="ECO:0000256" key="2">
    <source>
        <dbReference type="ARBA" id="ARBA00004141"/>
    </source>
</evidence>
<comment type="cofactor">
    <cofactor evidence="1">
        <name>heme</name>
        <dbReference type="ChEBI" id="CHEBI:30413"/>
    </cofactor>
</comment>
<dbReference type="STRING" id="91604.ID47_03090"/>
<comment type="subcellular location">
    <subcellularLocation>
        <location evidence="15">Cell membrane</location>
        <topology evidence="15">Multi-pass membrane protein</topology>
    </subcellularLocation>
    <subcellularLocation>
        <location evidence="2">Membrane</location>
        <topology evidence="2">Multi-pass membrane protein</topology>
    </subcellularLocation>
</comment>
<evidence type="ECO:0000256" key="10">
    <source>
        <dbReference type="ARBA" id="ARBA00022989"/>
    </source>
</evidence>
<evidence type="ECO:0000256" key="7">
    <source>
        <dbReference type="ARBA" id="ARBA00022723"/>
    </source>
</evidence>
<evidence type="ECO:0000256" key="11">
    <source>
        <dbReference type="ARBA" id="ARBA00023008"/>
    </source>
</evidence>
<dbReference type="PANTHER" id="PTHR22888">
    <property type="entry name" value="CYTOCHROME C OXIDASE, SUBUNIT II"/>
    <property type="match status" value="1"/>
</dbReference>
<dbReference type="KEGG" id="paca:ID47_03090"/>
<keyword evidence="6 15" id="KW-0812">Transmembrane</keyword>
<keyword evidence="7 16" id="KW-0479">Metal-binding</keyword>
<gene>
    <name evidence="21" type="ORF">ID47_03090</name>
</gene>
<keyword evidence="22" id="KW-1185">Reference proteome</keyword>
<dbReference type="InterPro" id="IPR034210">
    <property type="entry name" value="CcO_II_C"/>
</dbReference>
<comment type="function">
    <text evidence="13 16">Subunits I and II form the functional core of the enzyme complex. Electrons originating in cytochrome c are transferred via heme a and Cu(A) to the binuclear center formed by heme a3 and Cu(B).</text>
</comment>
<keyword evidence="12 17" id="KW-0472">Membrane</keyword>
<dbReference type="Gene3D" id="2.60.40.420">
    <property type="entry name" value="Cupredoxins - blue copper proteins"/>
    <property type="match status" value="1"/>
</dbReference>
<evidence type="ECO:0000259" key="20">
    <source>
        <dbReference type="PROSITE" id="PS50999"/>
    </source>
</evidence>
<proteinExistence type="inferred from homology"/>
<dbReference type="InterPro" id="IPR011759">
    <property type="entry name" value="Cyt_c_oxidase_su2_TM_dom"/>
</dbReference>
<comment type="cofactor">
    <cofactor evidence="16">
        <name>Cu cation</name>
        <dbReference type="ChEBI" id="CHEBI:23378"/>
    </cofactor>
    <text evidence="16">Binds a copper A center.</text>
</comment>
<dbReference type="Proteomes" id="UP000028926">
    <property type="component" value="Chromosome"/>
</dbReference>
<evidence type="ECO:0000256" key="5">
    <source>
        <dbReference type="ARBA" id="ARBA00022660"/>
    </source>
</evidence>
<dbReference type="GO" id="GO:0005507">
    <property type="term" value="F:copper ion binding"/>
    <property type="evidence" value="ECO:0007669"/>
    <property type="project" value="InterPro"/>
</dbReference>
<dbReference type="EMBL" id="CP008941">
    <property type="protein sequence ID" value="AIK95939.1"/>
    <property type="molecule type" value="Genomic_DNA"/>
</dbReference>
<keyword evidence="10 17" id="KW-1133">Transmembrane helix</keyword>
<dbReference type="RefSeq" id="WP_038463645.1">
    <property type="nucleotide sequence ID" value="NZ_CP008941.1"/>
</dbReference>
<dbReference type="HOGENOM" id="CLU_036876_2_3_5"/>
<dbReference type="eggNOG" id="COG1622">
    <property type="taxonomic scope" value="Bacteria"/>
</dbReference>
<feature type="chain" id="PRO_5005159650" description="Cytochrome c oxidase subunit 2" evidence="18">
    <location>
        <begin position="22"/>
        <end position="254"/>
    </location>
</feature>
<dbReference type="OrthoDB" id="9781261at2"/>
<dbReference type="InterPro" id="IPR008972">
    <property type="entry name" value="Cupredoxin"/>
</dbReference>
<keyword evidence="5 15" id="KW-0679">Respiratory chain</keyword>
<dbReference type="Gene3D" id="1.10.287.90">
    <property type="match status" value="1"/>
</dbReference>
<name>A0A077AV86_9PROT</name>
<dbReference type="CDD" id="cd13912">
    <property type="entry name" value="CcO_II_C"/>
    <property type="match status" value="1"/>
</dbReference>
<dbReference type="PANTHER" id="PTHR22888:SF9">
    <property type="entry name" value="CYTOCHROME C OXIDASE SUBUNIT 2"/>
    <property type="match status" value="1"/>
</dbReference>
<dbReference type="SUPFAM" id="SSF81464">
    <property type="entry name" value="Cytochrome c oxidase subunit II-like, transmembrane region"/>
    <property type="match status" value="1"/>
</dbReference>
<keyword evidence="11 16" id="KW-0186">Copper</keyword>
<evidence type="ECO:0000259" key="19">
    <source>
        <dbReference type="PROSITE" id="PS50857"/>
    </source>
</evidence>
<dbReference type="GO" id="GO:0016491">
    <property type="term" value="F:oxidoreductase activity"/>
    <property type="evidence" value="ECO:0007669"/>
    <property type="project" value="InterPro"/>
</dbReference>
<keyword evidence="8" id="KW-1278">Translocase</keyword>
<feature type="domain" description="Cytochrome oxidase subunit II transmembrane region profile" evidence="20">
    <location>
        <begin position="23"/>
        <end position="118"/>
    </location>
</feature>
<keyword evidence="18" id="KW-0732">Signal</keyword>
<dbReference type="InterPro" id="IPR002429">
    <property type="entry name" value="CcO_II-like_C"/>
</dbReference>
<dbReference type="InterPro" id="IPR001505">
    <property type="entry name" value="Copper_CuA"/>
</dbReference>
<evidence type="ECO:0000256" key="3">
    <source>
        <dbReference type="ARBA" id="ARBA00007866"/>
    </source>
</evidence>
<keyword evidence="4 15" id="KW-0813">Transport</keyword>
<feature type="transmembrane region" description="Helical" evidence="17">
    <location>
        <begin position="45"/>
        <end position="69"/>
    </location>
</feature>
<evidence type="ECO:0000256" key="8">
    <source>
        <dbReference type="ARBA" id="ARBA00022967"/>
    </source>
</evidence>
<evidence type="ECO:0000256" key="13">
    <source>
        <dbReference type="ARBA" id="ARBA00024688"/>
    </source>
</evidence>
<evidence type="ECO:0000256" key="16">
    <source>
        <dbReference type="RuleBase" id="RU004024"/>
    </source>
</evidence>
<evidence type="ECO:0000313" key="21">
    <source>
        <dbReference type="EMBL" id="AIK95939.1"/>
    </source>
</evidence>
<dbReference type="InterPro" id="IPR036257">
    <property type="entry name" value="Cyt_c_oxidase_su2_TM_sf"/>
</dbReference>
<dbReference type="AlphaFoldDB" id="A0A077AV86"/>
<dbReference type="PROSITE" id="PS50999">
    <property type="entry name" value="COX2_TM"/>
    <property type="match status" value="1"/>
</dbReference>
<dbReference type="NCBIfam" id="TIGR02866">
    <property type="entry name" value="CoxB"/>
    <property type="match status" value="1"/>
</dbReference>
<comment type="similarity">
    <text evidence="3 15">Belongs to the cytochrome c oxidase subunit 2 family.</text>
</comment>
<evidence type="ECO:0000256" key="12">
    <source>
        <dbReference type="ARBA" id="ARBA00023136"/>
    </source>
</evidence>
<evidence type="ECO:0000313" key="22">
    <source>
        <dbReference type="Proteomes" id="UP000028926"/>
    </source>
</evidence>
<evidence type="ECO:0000256" key="9">
    <source>
        <dbReference type="ARBA" id="ARBA00022982"/>
    </source>
</evidence>
<sequence>MTFSRLTTFLLVALLGSNAGAATPKPWEIGFQSAATPTMEGLTDMHNLLLIIIFVVGIFVALLLFYTMWRFSEKRNPTPSKVSHNTFIEIVWTLLPVLVLVVIGVPSLKLLFFSDKIENADLTIKVTGRQWYWTYEFPDHKIEFDSRMILDADLKPGQLRLLDVDNPVVVPVGKAVRLLLASDNVIHSFAVPSFGIKKDAVPGRLNETWFKVNREGTYYGQCSELCGTKHGFMPIAVKVVSQEQFDDWVKNHKS</sequence>
<dbReference type="EC" id="7.1.1.9" evidence="16"/>
<feature type="domain" description="Cytochrome oxidase subunit II copper A binding" evidence="19">
    <location>
        <begin position="119"/>
        <end position="251"/>
    </location>
</feature>
<feature type="transmembrane region" description="Helical" evidence="17">
    <location>
        <begin position="90"/>
        <end position="112"/>
    </location>
</feature>
<evidence type="ECO:0000256" key="17">
    <source>
        <dbReference type="SAM" id="Phobius"/>
    </source>
</evidence>
<accession>A0A077AV86</accession>
<dbReference type="PROSITE" id="PS00078">
    <property type="entry name" value="COX2"/>
    <property type="match status" value="1"/>
</dbReference>
<evidence type="ECO:0000256" key="14">
    <source>
        <dbReference type="ARBA" id="ARBA00047816"/>
    </source>
</evidence>
<dbReference type="InterPro" id="IPR045187">
    <property type="entry name" value="CcO_II"/>
</dbReference>
<evidence type="ECO:0000256" key="18">
    <source>
        <dbReference type="SAM" id="SignalP"/>
    </source>
</evidence>
<dbReference type="InterPro" id="IPR014222">
    <property type="entry name" value="Cyt_c_oxidase_su2"/>
</dbReference>
<reference evidence="21 22" key="1">
    <citation type="submission" date="2014-07" db="EMBL/GenBank/DDBJ databases">
        <title>Comparative genomic insights into amoeba endosymbionts belonging to the families of Holosporaceae and Candidatus Midichloriaceae within Rickettsiales.</title>
        <authorList>
            <person name="Wang Z."/>
            <person name="Wu M."/>
        </authorList>
    </citation>
    <scope>NUCLEOTIDE SEQUENCE [LARGE SCALE GENOMIC DNA]</scope>
    <source>
        <strain evidence="21">PRA3</strain>
    </source>
</reference>
<dbReference type="GO" id="GO:0005886">
    <property type="term" value="C:plasma membrane"/>
    <property type="evidence" value="ECO:0007669"/>
    <property type="project" value="UniProtKB-SubCell"/>
</dbReference>
<evidence type="ECO:0000256" key="4">
    <source>
        <dbReference type="ARBA" id="ARBA00022448"/>
    </source>
</evidence>
<dbReference type="FunFam" id="2.60.40.420:FF:000001">
    <property type="entry name" value="Cytochrome c oxidase subunit 2"/>
    <property type="match status" value="1"/>
</dbReference>
<organism evidence="21 22">
    <name type="scientific">Candidatus Odyssella acanthamoebae</name>
    <dbReference type="NCBI Taxonomy" id="91604"/>
    <lineage>
        <taxon>Bacteria</taxon>
        <taxon>Pseudomonadati</taxon>
        <taxon>Pseudomonadota</taxon>
        <taxon>Alphaproteobacteria</taxon>
        <taxon>Holosporales</taxon>
        <taxon>Candidatus Paracaedibacteraceae</taxon>
        <taxon>Candidatus Odyssella</taxon>
    </lineage>
</organism>